<evidence type="ECO:0000256" key="6">
    <source>
        <dbReference type="ARBA" id="ARBA00023180"/>
    </source>
</evidence>
<feature type="region of interest" description="Disordered" evidence="8">
    <location>
        <begin position="1060"/>
        <end position="1112"/>
    </location>
</feature>
<dbReference type="FunFam" id="3.10.250.10:FF:000004">
    <property type="entry name" value="Scavenger receptor cysteine-rich type 1 protein M130"/>
    <property type="match status" value="2"/>
</dbReference>
<dbReference type="FunFam" id="3.10.250.10:FF:000009">
    <property type="entry name" value="WC1"/>
    <property type="match status" value="3"/>
</dbReference>
<feature type="disulfide bond" evidence="7">
    <location>
        <begin position="1155"/>
        <end position="1219"/>
    </location>
</feature>
<comment type="caution">
    <text evidence="7">Lacks conserved residue(s) required for the propagation of feature annotation.</text>
</comment>
<feature type="domain" description="SRCR" evidence="10">
    <location>
        <begin position="2"/>
        <end position="102"/>
    </location>
</feature>
<keyword evidence="9" id="KW-1133">Transmembrane helix</keyword>
<evidence type="ECO:0000256" key="1">
    <source>
        <dbReference type="ARBA" id="ARBA00004613"/>
    </source>
</evidence>
<evidence type="ECO:0000313" key="11">
    <source>
        <dbReference type="EMBL" id="KAG8509103.1"/>
    </source>
</evidence>
<evidence type="ECO:0000313" key="12">
    <source>
        <dbReference type="Proteomes" id="UP000700334"/>
    </source>
</evidence>
<feature type="disulfide bond" evidence="7">
    <location>
        <begin position="271"/>
        <end position="335"/>
    </location>
</feature>
<evidence type="ECO:0000256" key="7">
    <source>
        <dbReference type="PROSITE-ProRule" id="PRU00196"/>
    </source>
</evidence>
<feature type="domain" description="SRCR" evidence="10">
    <location>
        <begin position="351"/>
        <end position="451"/>
    </location>
</feature>
<dbReference type="SMART" id="SM00202">
    <property type="entry name" value="SR"/>
    <property type="match status" value="6"/>
</dbReference>
<dbReference type="GO" id="GO:0009897">
    <property type="term" value="C:external side of plasma membrane"/>
    <property type="evidence" value="ECO:0007669"/>
    <property type="project" value="TreeGrafter"/>
</dbReference>
<accession>A0A8J5ZS54</accession>
<evidence type="ECO:0000256" key="4">
    <source>
        <dbReference type="ARBA" id="ARBA00022737"/>
    </source>
</evidence>
<feature type="non-terminal residue" evidence="11">
    <location>
        <position position="1"/>
    </location>
</feature>
<feature type="domain" description="SRCR" evidence="10">
    <location>
        <begin position="107"/>
        <end position="210"/>
    </location>
</feature>
<feature type="disulfide bond" evidence="7">
    <location>
        <begin position="71"/>
        <end position="81"/>
    </location>
</feature>
<sequence length="1612" mass="172781">FARLAGGAGPCSGQVEVLSTGDWTPVSDGNFTFPTAQVICTELGCGKALSVQRNVPFRESGGRVWPEEFRCEGQEPGLWSCPRAPCPGGTCRHRRAVHLVCSAYTEVRLLNDDAGGSQCEGQVQLKISGRWSALCASPWSVANAHVVCRQLGCGVALATREGAPSRGRAEQVWRARFHCSGAESSLGSCPMTALGAPACGPGDTASVSCSGNQTQELPLCTHSPSPPADSAASGEETANCTDSTQLRLVDGGHRCAGRVEILHQGSWGTICDDGWDLPDAHVVCRQLGCGEALNATASAHFGEGSGPIWLDKLQCTGNESQVWKCRSQGWGRHDCRHKEDAGVICSEFLALRLVSEDQDCAGWLEVLYNGTWGSVCNSPMDAVTLSVVCRQLGCGDSGTISFMTAVREGSRARWVDGIWCQKMDTSLWQCPSDPWNYHSCSSKEEAFITCAGDCCKCLSQSHWLSLLVFPLVIGLKHRILFGDQAKPDPGLPLCFYRKEAQELSICRPLHRYISPPSSRSRDREKLRLQGGNSTCSGRVEVWHAGAWGTVCDDSWSLAEAHVVCGQLGCGSALDTPGAATFGPGNGRIWLDEVRCRGGESSLWACAAEPWGQSDCKHEEDAGVRCSGSKSDSAPGPDIFYLPEILCFILGALLFLVLVILGVQLHRGRAEHQASPAFEDVVDEALYQEIDNYAAPEKEDLVNSPAAGISAVAGTENPQSSLRPCPFPEPAGQHVSAMGDCYDDVEEFPVPEIPSSPGISGNYFFPEEGGSRCSQSDEWSALSPGASFPCQGEQEFGPIITQFFFAIKVWGPLDLDELSLRTQIVLLKTPGSDLGGFFLSPLKPDSPHLAGFSLQSPGEAVIPGMGERGCSLVLRQDPEALEEQLILRKEQAGPGCSLRRKGILDMQEGPWALVHLQHQCNPCLGHLAYERRDLKVQEMLRYTGRSPGTCTASHLIKCALIPALLPPSTPPMRKTRWALPHLGLVSCALQLIQPAQLSAHHMGITDGAPGALVKDLHSAGAAMASVHQAELCAVCGGRTAHSSAWWTEAIAAPAEWRSFTRAPGAPSIEPEGIDEEMEGSDAGNQTQVMPSCTHSPSPPTGSAASEEEAANCTGEELSGPRKLILLNNTQLHLVDGGHPSAGRVEILHQGSWGTICDDGWDLPDAHVVCRQLGCGEALNATVSAHFREGSGPIWLAELQCTGNESQVWKCPFLGWGRHDCRHKEDAGVICSGSRSGSARGPGIFSIPGILCFILGALLFLILVIRGVPQHRGRAEHQASPAFEDVVDEALYQEIDNYAAPEKEDLVNSPISAAGISAVAGTENPQSSLRPFPFPEPVGQHVSATGDGYDDVEEFPIPEIPSSPGMSGNYFFPEEEGDSGSSQPGEWSALSPGASFPCQGEEEFGPIIAQFFFAIRIWGPLDLDEGSPTLGELPPDVPIPYDIRPHGCENAHVSSLILTIITQLFPCSHFRDQQQELVSFFFWRQDQLRVPCLSLREPGTLPESGQSKTWAACEGGEKTVRHTGEESRYLHCISARQMCPDSCPFSLPPPTNEHRPCTEGLPTAQLSAHHVGIRQVPAVITDGAPGALVKDLHSAGAAMASVHQAELCAVCRGE</sequence>
<protein>
    <submittedName>
        <fullName evidence="11">Antigen WC1.1</fullName>
    </submittedName>
</protein>
<feature type="disulfide bond" evidence="7">
    <location>
        <begin position="1168"/>
        <end position="1229"/>
    </location>
</feature>
<gene>
    <name evidence="11" type="ORF">J0S82_008046</name>
</gene>
<dbReference type="PRINTS" id="PR00258">
    <property type="entry name" value="SPERACTRCPTR"/>
</dbReference>
<organism evidence="11 12">
    <name type="scientific">Galemys pyrenaicus</name>
    <name type="common">Iberian desman</name>
    <name type="synonym">Pyrenean desman</name>
    <dbReference type="NCBI Taxonomy" id="202257"/>
    <lineage>
        <taxon>Eukaryota</taxon>
        <taxon>Metazoa</taxon>
        <taxon>Chordata</taxon>
        <taxon>Craniata</taxon>
        <taxon>Vertebrata</taxon>
        <taxon>Euteleostomi</taxon>
        <taxon>Mammalia</taxon>
        <taxon>Eutheria</taxon>
        <taxon>Laurasiatheria</taxon>
        <taxon>Eulipotyphla</taxon>
        <taxon>Talpidae</taxon>
        <taxon>Galemys</taxon>
    </lineage>
</organism>
<dbReference type="InterPro" id="IPR036772">
    <property type="entry name" value="SRCR-like_dom_sf"/>
</dbReference>
<feature type="domain" description="SRCR" evidence="10">
    <location>
        <begin position="526"/>
        <end position="626"/>
    </location>
</feature>
<feature type="disulfide bond" evidence="7">
    <location>
        <begin position="389"/>
        <end position="450"/>
    </location>
</feature>
<reference evidence="11" key="1">
    <citation type="journal article" date="2021" name="Evol. Appl.">
        <title>The genome of the Pyrenean desman and the effects of bottlenecks and inbreeding on the genomic landscape of an endangered species.</title>
        <authorList>
            <person name="Escoda L."/>
            <person name="Castresana J."/>
        </authorList>
    </citation>
    <scope>NUCLEOTIDE SEQUENCE</scope>
    <source>
        <strain evidence="11">IBE-C5619</strain>
    </source>
</reference>
<feature type="region of interest" description="Disordered" evidence="8">
    <location>
        <begin position="1361"/>
        <end position="1393"/>
    </location>
</feature>
<feature type="disulfide bond" evidence="7">
    <location>
        <begin position="420"/>
        <end position="430"/>
    </location>
</feature>
<dbReference type="SUPFAM" id="SSF56487">
    <property type="entry name" value="SRCR-like"/>
    <property type="match status" value="6"/>
</dbReference>
<comment type="subcellular location">
    <subcellularLocation>
        <location evidence="1">Secreted</location>
    </subcellularLocation>
</comment>
<keyword evidence="12" id="KW-1185">Reference proteome</keyword>
<feature type="disulfide bond" evidence="7">
    <location>
        <begin position="551"/>
        <end position="615"/>
    </location>
</feature>
<keyword evidence="3" id="KW-0732">Signal</keyword>
<keyword evidence="9" id="KW-0472">Membrane</keyword>
<evidence type="ECO:0000256" key="9">
    <source>
        <dbReference type="SAM" id="Phobius"/>
    </source>
</evidence>
<feature type="domain" description="SRCR" evidence="10">
    <location>
        <begin position="246"/>
        <end position="346"/>
    </location>
</feature>
<feature type="transmembrane region" description="Helical" evidence="9">
    <location>
        <begin position="1242"/>
        <end position="1263"/>
    </location>
</feature>
<evidence type="ECO:0000256" key="2">
    <source>
        <dbReference type="ARBA" id="ARBA00022525"/>
    </source>
</evidence>
<proteinExistence type="predicted"/>
<feature type="disulfide bond" evidence="7">
    <location>
        <begin position="40"/>
        <end position="101"/>
    </location>
</feature>
<keyword evidence="4" id="KW-0677">Repeat</keyword>
<dbReference type="PROSITE" id="PS50287">
    <property type="entry name" value="SRCR_2"/>
    <property type="match status" value="6"/>
</dbReference>
<evidence type="ECO:0000256" key="5">
    <source>
        <dbReference type="ARBA" id="ARBA00023157"/>
    </source>
</evidence>
<feature type="disulfide bond" evidence="7">
    <location>
        <begin position="135"/>
        <end position="199"/>
    </location>
</feature>
<feature type="disulfide bond" evidence="7">
    <location>
        <begin position="595"/>
        <end position="605"/>
    </location>
</feature>
<feature type="disulfide bond" evidence="7">
    <location>
        <begin position="564"/>
        <end position="625"/>
    </location>
</feature>
<keyword evidence="5 7" id="KW-1015">Disulfide bond</keyword>
<evidence type="ECO:0000256" key="8">
    <source>
        <dbReference type="SAM" id="MobiDB-lite"/>
    </source>
</evidence>
<feature type="disulfide bond" evidence="7">
    <location>
        <begin position="315"/>
        <end position="325"/>
    </location>
</feature>
<feature type="disulfide bond" evidence="7">
    <location>
        <begin position="148"/>
        <end position="209"/>
    </location>
</feature>
<dbReference type="GO" id="GO:0005576">
    <property type="term" value="C:extracellular region"/>
    <property type="evidence" value="ECO:0007669"/>
    <property type="project" value="UniProtKB-SubCell"/>
</dbReference>
<evidence type="ECO:0000259" key="10">
    <source>
        <dbReference type="PROSITE" id="PS50287"/>
    </source>
</evidence>
<keyword evidence="2" id="KW-0964">Secreted</keyword>
<dbReference type="PANTHER" id="PTHR19331:SF468">
    <property type="entry name" value="SCAVENGER RECEPTOR CYSTEINE-RICH TYPE 1 PROTEIN M160"/>
    <property type="match status" value="1"/>
</dbReference>
<feature type="disulfide bond" evidence="7">
    <location>
        <begin position="376"/>
        <end position="440"/>
    </location>
</feature>
<dbReference type="EMBL" id="JAGFMF010011958">
    <property type="protein sequence ID" value="KAG8509103.1"/>
    <property type="molecule type" value="Genomic_DNA"/>
</dbReference>
<dbReference type="Gene3D" id="3.10.250.10">
    <property type="entry name" value="SRCR-like domain"/>
    <property type="match status" value="6"/>
</dbReference>
<dbReference type="PROSITE" id="PS00420">
    <property type="entry name" value="SRCR_1"/>
    <property type="match status" value="3"/>
</dbReference>
<keyword evidence="6" id="KW-0325">Glycoprotein</keyword>
<name>A0A8J5ZS54_GALPY</name>
<feature type="compositionally biased region" description="Polar residues" evidence="8">
    <location>
        <begin position="1081"/>
        <end position="1102"/>
    </location>
</feature>
<feature type="transmembrane region" description="Helical" evidence="9">
    <location>
        <begin position="638"/>
        <end position="662"/>
    </location>
</feature>
<dbReference type="Pfam" id="PF00530">
    <property type="entry name" value="SRCR"/>
    <property type="match status" value="6"/>
</dbReference>
<dbReference type="Proteomes" id="UP000700334">
    <property type="component" value="Unassembled WGS sequence"/>
</dbReference>
<evidence type="ECO:0000256" key="3">
    <source>
        <dbReference type="ARBA" id="ARBA00022729"/>
    </source>
</evidence>
<feature type="disulfide bond" evidence="7">
    <location>
        <begin position="179"/>
        <end position="189"/>
    </location>
</feature>
<dbReference type="OrthoDB" id="536948at2759"/>
<comment type="caution">
    <text evidence="11">The sequence shown here is derived from an EMBL/GenBank/DDBJ whole genome shotgun (WGS) entry which is preliminary data.</text>
</comment>
<feature type="disulfide bond" evidence="7">
    <location>
        <begin position="284"/>
        <end position="345"/>
    </location>
</feature>
<dbReference type="InterPro" id="IPR001190">
    <property type="entry name" value="SRCR"/>
</dbReference>
<keyword evidence="9" id="KW-0812">Transmembrane</keyword>
<feature type="domain" description="SRCR" evidence="10">
    <location>
        <begin position="1130"/>
        <end position="1230"/>
    </location>
</feature>
<dbReference type="PANTHER" id="PTHR19331">
    <property type="entry name" value="SCAVENGER RECEPTOR DOMAIN-CONTAINING"/>
    <property type="match status" value="1"/>
</dbReference>
<dbReference type="FunFam" id="3.10.250.10:FF:000012">
    <property type="entry name" value="CD163 molecule like 1"/>
    <property type="match status" value="1"/>
</dbReference>
<feature type="disulfide bond" evidence="7">
    <location>
        <begin position="1199"/>
        <end position="1209"/>
    </location>
</feature>